<gene>
    <name evidence="3" type="ORF">GIB67_037222</name>
</gene>
<feature type="non-terminal residue" evidence="3">
    <location>
        <position position="1"/>
    </location>
</feature>
<reference evidence="3 4" key="1">
    <citation type="journal article" date="2020" name="IScience">
        <title>Genome Sequencing of the Endangered Kingdonia uniflora (Circaeasteraceae, Ranunculales) Reveals Potential Mechanisms of Evolutionary Specialization.</title>
        <authorList>
            <person name="Sun Y."/>
            <person name="Deng T."/>
            <person name="Zhang A."/>
            <person name="Moore M.J."/>
            <person name="Landis J.B."/>
            <person name="Lin N."/>
            <person name="Zhang H."/>
            <person name="Zhang X."/>
            <person name="Huang J."/>
            <person name="Zhang X."/>
            <person name="Sun H."/>
            <person name="Wang H."/>
        </authorList>
    </citation>
    <scope>NUCLEOTIDE SEQUENCE [LARGE SCALE GENOMIC DNA]</scope>
    <source>
        <strain evidence="3">TB1705</strain>
        <tissue evidence="3">Leaf</tissue>
    </source>
</reference>
<feature type="domain" description="KIB1-4 beta-propeller" evidence="2">
    <location>
        <begin position="101"/>
        <end position="184"/>
    </location>
</feature>
<name>A0A7J7MRS7_9MAGN</name>
<evidence type="ECO:0000313" key="3">
    <source>
        <dbReference type="EMBL" id="KAF6157649.1"/>
    </source>
</evidence>
<sequence length="263" mass="30104">KLKRSKGVKSDWSDVPFDVLVMIVEILIYMKDQVYFGAVCVSWNSACAEYHSQRRTRLQQLSLLTLTQQNRGGKEVIFFYSIVERRFYVFETPVPLRSCFPCSTNEWVAVMFKVVLSADPASASDYRVCAMYADFPGDVYRLALLKHGAKGWTLLEYDDDIRDVTFYKHKFYAVNSWRQIAPQDALPTTSTQILAKNMAPVPSPQSLWNKQNLILCPERELGDRGTPKEHVNKRTAERRVTSVAANASKQGSRPNFRQVGLFE</sequence>
<keyword evidence="4" id="KW-1185">Reference proteome</keyword>
<comment type="caution">
    <text evidence="3">The sequence shown here is derived from an EMBL/GenBank/DDBJ whole genome shotgun (WGS) entry which is preliminary data.</text>
</comment>
<dbReference type="OrthoDB" id="642536at2759"/>
<feature type="compositionally biased region" description="Polar residues" evidence="1">
    <location>
        <begin position="243"/>
        <end position="255"/>
    </location>
</feature>
<feature type="region of interest" description="Disordered" evidence="1">
    <location>
        <begin position="219"/>
        <end position="263"/>
    </location>
</feature>
<dbReference type="Pfam" id="PF03478">
    <property type="entry name" value="Beta-prop_KIB1-4"/>
    <property type="match status" value="1"/>
</dbReference>
<dbReference type="PANTHER" id="PTHR44586:SF25">
    <property type="entry name" value="(WILD MALAYSIAN BANANA) HYPOTHETICAL PROTEIN"/>
    <property type="match status" value="1"/>
</dbReference>
<dbReference type="EMBL" id="JACGCM010001272">
    <property type="protein sequence ID" value="KAF6157649.1"/>
    <property type="molecule type" value="Genomic_DNA"/>
</dbReference>
<dbReference type="InterPro" id="IPR005174">
    <property type="entry name" value="KIB1-4_b-propeller"/>
</dbReference>
<dbReference type="AlphaFoldDB" id="A0A7J7MRS7"/>
<protein>
    <recommendedName>
        <fullName evidence="2">KIB1-4 beta-propeller domain-containing protein</fullName>
    </recommendedName>
</protein>
<evidence type="ECO:0000313" key="4">
    <source>
        <dbReference type="Proteomes" id="UP000541444"/>
    </source>
</evidence>
<dbReference type="Proteomes" id="UP000541444">
    <property type="component" value="Unassembled WGS sequence"/>
</dbReference>
<organism evidence="3 4">
    <name type="scientific">Kingdonia uniflora</name>
    <dbReference type="NCBI Taxonomy" id="39325"/>
    <lineage>
        <taxon>Eukaryota</taxon>
        <taxon>Viridiplantae</taxon>
        <taxon>Streptophyta</taxon>
        <taxon>Embryophyta</taxon>
        <taxon>Tracheophyta</taxon>
        <taxon>Spermatophyta</taxon>
        <taxon>Magnoliopsida</taxon>
        <taxon>Ranunculales</taxon>
        <taxon>Circaeasteraceae</taxon>
        <taxon>Kingdonia</taxon>
    </lineage>
</organism>
<evidence type="ECO:0000259" key="2">
    <source>
        <dbReference type="Pfam" id="PF03478"/>
    </source>
</evidence>
<dbReference type="PANTHER" id="PTHR44586">
    <property type="entry name" value="F-BOX DOMAIN CONTAINING PROTEIN, EXPRESSED"/>
    <property type="match status" value="1"/>
</dbReference>
<evidence type="ECO:0000256" key="1">
    <source>
        <dbReference type="SAM" id="MobiDB-lite"/>
    </source>
</evidence>
<accession>A0A7J7MRS7</accession>
<proteinExistence type="predicted"/>
<feature type="compositionally biased region" description="Basic and acidic residues" evidence="1">
    <location>
        <begin position="219"/>
        <end position="240"/>
    </location>
</feature>